<sequence length="255" mass="28869">MRNLGNRTRGRVVNFVWDGWDAALIVSKGKKSQTILGKRKRWEISSTDERDTTMMTKVSQPDQNMEEDNESMEFHIAMYSPVIDGSKSEKYMIAKAVATLSLCCLFFLEGGATGFDGHQDSDFCPTSPDESAPYEPEKVAFVREQLIDAIIYGLSGLLHLKQMAFDYFQEAVSFLYYMVGLEHFVIAILRGKDGKASEEHSSLVLDYEAWDMRLLDSLRQSATKCGVESFEDRDIAAEFIPSNKRIGNMQRHCSP</sequence>
<keyword evidence="2" id="KW-1185">Reference proteome</keyword>
<gene>
    <name evidence="1" type="ORF">RHMOL_Rhmol10G0096900</name>
</gene>
<reference evidence="1" key="1">
    <citation type="submission" date="2022-02" db="EMBL/GenBank/DDBJ databases">
        <title>Plant Genome Project.</title>
        <authorList>
            <person name="Zhang R.-G."/>
        </authorList>
    </citation>
    <scope>NUCLEOTIDE SEQUENCE</scope>
    <source>
        <strain evidence="1">AT1</strain>
    </source>
</reference>
<protein>
    <submittedName>
        <fullName evidence="1">Uncharacterized protein</fullName>
    </submittedName>
</protein>
<accession>A0ACC0M0Y5</accession>
<proteinExistence type="predicted"/>
<organism evidence="1 2">
    <name type="scientific">Rhododendron molle</name>
    <name type="common">Chinese azalea</name>
    <name type="synonym">Azalea mollis</name>
    <dbReference type="NCBI Taxonomy" id="49168"/>
    <lineage>
        <taxon>Eukaryota</taxon>
        <taxon>Viridiplantae</taxon>
        <taxon>Streptophyta</taxon>
        <taxon>Embryophyta</taxon>
        <taxon>Tracheophyta</taxon>
        <taxon>Spermatophyta</taxon>
        <taxon>Magnoliopsida</taxon>
        <taxon>eudicotyledons</taxon>
        <taxon>Gunneridae</taxon>
        <taxon>Pentapetalae</taxon>
        <taxon>asterids</taxon>
        <taxon>Ericales</taxon>
        <taxon>Ericaceae</taxon>
        <taxon>Ericoideae</taxon>
        <taxon>Rhodoreae</taxon>
        <taxon>Rhododendron</taxon>
    </lineage>
</organism>
<dbReference type="Proteomes" id="UP001062846">
    <property type="component" value="Chromosome 10"/>
</dbReference>
<dbReference type="EMBL" id="CM046397">
    <property type="protein sequence ID" value="KAI8534525.1"/>
    <property type="molecule type" value="Genomic_DNA"/>
</dbReference>
<name>A0ACC0M0Y5_RHOML</name>
<comment type="caution">
    <text evidence="1">The sequence shown here is derived from an EMBL/GenBank/DDBJ whole genome shotgun (WGS) entry which is preliminary data.</text>
</comment>
<evidence type="ECO:0000313" key="1">
    <source>
        <dbReference type="EMBL" id="KAI8534525.1"/>
    </source>
</evidence>
<evidence type="ECO:0000313" key="2">
    <source>
        <dbReference type="Proteomes" id="UP001062846"/>
    </source>
</evidence>